<reference evidence="9 10" key="1">
    <citation type="submission" date="2019-09" db="EMBL/GenBank/DDBJ databases">
        <title>Bacillus ochoae sp. nov., Paenibacillus whitsoniae sp. nov., Paenibacillus spiritus sp. nov. Isolated from the Mars Exploration Rover during spacecraft assembly.</title>
        <authorList>
            <person name="Seuylemezian A."/>
            <person name="Vaishampayan P."/>
        </authorList>
    </citation>
    <scope>NUCLEOTIDE SEQUENCE [LARGE SCALE GENOMIC DNA]</scope>
    <source>
        <strain evidence="9 10">MER_111</strain>
    </source>
</reference>
<feature type="domain" description="Sulfatase N-terminal" evidence="8">
    <location>
        <begin position="266"/>
        <end position="551"/>
    </location>
</feature>
<feature type="transmembrane region" description="Helical" evidence="7">
    <location>
        <begin position="128"/>
        <end position="146"/>
    </location>
</feature>
<keyword evidence="4 7" id="KW-0812">Transmembrane</keyword>
<gene>
    <name evidence="9" type="ORF">F4V43_07090</name>
</gene>
<dbReference type="EMBL" id="VYKK01000007">
    <property type="protein sequence ID" value="KAA9005836.1"/>
    <property type="molecule type" value="Genomic_DNA"/>
</dbReference>
<keyword evidence="3" id="KW-1003">Cell membrane</keyword>
<keyword evidence="5 7" id="KW-1133">Transmembrane helix</keyword>
<dbReference type="PANTHER" id="PTHR47371:SF3">
    <property type="entry name" value="PHOSPHOGLYCEROL TRANSFERASE I"/>
    <property type="match status" value="1"/>
</dbReference>
<dbReference type="PANTHER" id="PTHR47371">
    <property type="entry name" value="LIPOTEICHOIC ACID SYNTHASE"/>
    <property type="match status" value="1"/>
</dbReference>
<dbReference type="AlphaFoldDB" id="A0A5J5GCE7"/>
<name>A0A5J5GCE7_9BACL</name>
<dbReference type="CDD" id="cd16015">
    <property type="entry name" value="LTA_synthase"/>
    <property type="match status" value="1"/>
</dbReference>
<dbReference type="Proteomes" id="UP000367750">
    <property type="component" value="Unassembled WGS sequence"/>
</dbReference>
<evidence type="ECO:0000256" key="2">
    <source>
        <dbReference type="ARBA" id="ARBA00004936"/>
    </source>
</evidence>
<evidence type="ECO:0000256" key="4">
    <source>
        <dbReference type="ARBA" id="ARBA00022692"/>
    </source>
</evidence>
<feature type="transmembrane region" description="Helical" evidence="7">
    <location>
        <begin position="158"/>
        <end position="179"/>
    </location>
</feature>
<keyword evidence="10" id="KW-1185">Reference proteome</keyword>
<dbReference type="Pfam" id="PF00884">
    <property type="entry name" value="Sulfatase"/>
    <property type="match status" value="1"/>
</dbReference>
<comment type="pathway">
    <text evidence="2">Cell wall biogenesis; lipoteichoic acid biosynthesis.</text>
</comment>
<proteinExistence type="predicted"/>
<dbReference type="InterPro" id="IPR050448">
    <property type="entry name" value="OpgB/LTA_synthase_biosynth"/>
</dbReference>
<dbReference type="SUPFAM" id="SSF53649">
    <property type="entry name" value="Alkaline phosphatase-like"/>
    <property type="match status" value="1"/>
</dbReference>
<evidence type="ECO:0000256" key="3">
    <source>
        <dbReference type="ARBA" id="ARBA00022475"/>
    </source>
</evidence>
<evidence type="ECO:0000313" key="10">
    <source>
        <dbReference type="Proteomes" id="UP000367750"/>
    </source>
</evidence>
<evidence type="ECO:0000256" key="6">
    <source>
        <dbReference type="ARBA" id="ARBA00023136"/>
    </source>
</evidence>
<dbReference type="OrthoDB" id="243547at2"/>
<feature type="transmembrane region" description="Helical" evidence="7">
    <location>
        <begin position="55"/>
        <end position="75"/>
    </location>
</feature>
<dbReference type="PROSITE" id="PS51257">
    <property type="entry name" value="PROKAR_LIPOPROTEIN"/>
    <property type="match status" value="1"/>
</dbReference>
<keyword evidence="6 7" id="KW-0472">Membrane</keyword>
<organism evidence="9 10">
    <name type="scientific">Paenibacillus spiritus</name>
    <dbReference type="NCBI Taxonomy" id="2496557"/>
    <lineage>
        <taxon>Bacteria</taxon>
        <taxon>Bacillati</taxon>
        <taxon>Bacillota</taxon>
        <taxon>Bacilli</taxon>
        <taxon>Bacillales</taxon>
        <taxon>Paenibacillaceae</taxon>
        <taxon>Paenibacillus</taxon>
    </lineage>
</organism>
<dbReference type="Gene3D" id="3.40.720.10">
    <property type="entry name" value="Alkaline Phosphatase, subunit A"/>
    <property type="match status" value="1"/>
</dbReference>
<comment type="subcellular location">
    <subcellularLocation>
        <location evidence="1">Cell membrane</location>
        <topology evidence="1">Multi-pass membrane protein</topology>
    </subcellularLocation>
</comment>
<evidence type="ECO:0000259" key="8">
    <source>
        <dbReference type="Pfam" id="PF00884"/>
    </source>
</evidence>
<comment type="caution">
    <text evidence="9">The sequence shown here is derived from an EMBL/GenBank/DDBJ whole genome shotgun (WGS) entry which is preliminary data.</text>
</comment>
<protein>
    <submittedName>
        <fullName evidence="9">LTA synthase family protein</fullName>
    </submittedName>
</protein>
<dbReference type="InterPro" id="IPR000917">
    <property type="entry name" value="Sulfatase_N"/>
</dbReference>
<accession>A0A5J5GCE7</accession>
<dbReference type="GO" id="GO:0005886">
    <property type="term" value="C:plasma membrane"/>
    <property type="evidence" value="ECO:0007669"/>
    <property type="project" value="UniProtKB-SubCell"/>
</dbReference>
<dbReference type="InterPro" id="IPR017850">
    <property type="entry name" value="Alkaline_phosphatase_core_sf"/>
</dbReference>
<evidence type="ECO:0000256" key="1">
    <source>
        <dbReference type="ARBA" id="ARBA00004651"/>
    </source>
</evidence>
<evidence type="ECO:0000256" key="7">
    <source>
        <dbReference type="SAM" id="Phobius"/>
    </source>
</evidence>
<feature type="transmembrane region" description="Helical" evidence="7">
    <location>
        <begin position="16"/>
        <end position="34"/>
    </location>
</feature>
<evidence type="ECO:0000313" key="9">
    <source>
        <dbReference type="EMBL" id="KAA9005836.1"/>
    </source>
</evidence>
<sequence length="617" mass="67314">MIKGDSLMFRGRLRGTALWGGSLLLAGCMLNIFLQAASLGMKFGAVADWVARYPALYLAGSLFLFFLLLLFAALVPGGYPGPLLAVAVVVLLGTADNRKLATTGEPLFPWDLMLLKNAGEMRHITRGMLSPLWIAIAAALIVLLLYGMRKLPKVRMRLTWRLLLGGVSAALAGGFLFVVGSGSSLASSLHYENLYWNQKVNYTQNGFLFAFAGNLHQNVMEKPDGYSREAILRIAAKYGGNGSEAANPAPTGGTQAEQDAKMPDILFMMDEAFFDPTRLPGYSFSADPLVFIHGAAKSSPSGYLLSPEFGGNTANVEFEALTGLSMYFLNDGSVPFQQRLVKMSSLPSIVSILKQRGYAALALHPFDDTFYNRNRVYPMLGFDRFTSEKDLPKAARMTPGGYISDLAAVQEAVRELRASKGPAFLHLVTMQNHFPFTSGKNGPNTIAVSGGKEAYRKELETYAQDTKLTDEALAELAKELKELPRRTVAVFWGDHLPALSAGIYAEAGWDAKPRLKHETKLMLLANFDIGAEGTGTLSPAFLGPEVFRRAGLAEPPFYQLLDRVKAELPGLSGSVRIGSGGNEIRKLTPEQEALLSDYRLVEYDLLEGKQYSAKLMF</sequence>
<evidence type="ECO:0000256" key="5">
    <source>
        <dbReference type="ARBA" id="ARBA00022989"/>
    </source>
</evidence>